<keyword evidence="11" id="KW-0812">Transmembrane</keyword>
<evidence type="ECO:0000256" key="11">
    <source>
        <dbReference type="SAM" id="Phobius"/>
    </source>
</evidence>
<comment type="function">
    <text evidence="9">Plays a role in U6 snRNP assembly and function. Binds to the 3' end of U6 snRNA.</text>
</comment>
<comment type="caution">
    <text evidence="13">The sequence shown here is derived from an EMBL/GenBank/DDBJ whole genome shotgun (WGS) entry which is preliminary data.</text>
</comment>
<keyword evidence="4 9" id="KW-0747">Spliceosome</keyword>
<keyword evidence="8 9" id="KW-0687">Ribonucleoprotein</keyword>
<dbReference type="InterPro" id="IPR047575">
    <property type="entry name" value="Sm"/>
</dbReference>
<reference evidence="13" key="1">
    <citation type="submission" date="2023-04" db="EMBL/GenBank/DDBJ databases">
        <title>Candida boidinii NBRC 10035.</title>
        <authorList>
            <person name="Ichikawa N."/>
            <person name="Sato H."/>
            <person name="Tonouchi N."/>
        </authorList>
    </citation>
    <scope>NUCLEOTIDE SEQUENCE</scope>
    <source>
        <strain evidence="13">NBRC 10035</strain>
    </source>
</reference>
<dbReference type="PROSITE" id="PS52002">
    <property type="entry name" value="SM"/>
    <property type="match status" value="1"/>
</dbReference>
<keyword evidence="6 9" id="KW-0508">mRNA splicing</keyword>
<keyword evidence="14" id="KW-1185">Reference proteome</keyword>
<dbReference type="GO" id="GO:0005688">
    <property type="term" value="C:U6 snRNP"/>
    <property type="evidence" value="ECO:0007669"/>
    <property type="project" value="TreeGrafter"/>
</dbReference>
<keyword evidence="3 9" id="KW-0507">mRNA processing</keyword>
<dbReference type="PANTHER" id="PTHR20971:SF0">
    <property type="entry name" value="U6 SNRNA-ASSOCIATED SM-LIKE PROTEIN LSM5"/>
    <property type="match status" value="1"/>
</dbReference>
<feature type="compositionally biased region" description="Low complexity" evidence="10">
    <location>
        <begin position="17"/>
        <end position="28"/>
    </location>
</feature>
<dbReference type="Pfam" id="PF01423">
    <property type="entry name" value="LSM"/>
    <property type="match status" value="1"/>
</dbReference>
<dbReference type="AlphaFoldDB" id="A0A9W6WJP5"/>
<evidence type="ECO:0000259" key="12">
    <source>
        <dbReference type="PROSITE" id="PS52002"/>
    </source>
</evidence>
<accession>A0A9W6WJP5</accession>
<keyword evidence="5 9" id="KW-0694">RNA-binding</keyword>
<keyword evidence="11" id="KW-1133">Transmembrane helix</keyword>
<gene>
    <name evidence="9" type="primary">LSM5</name>
    <name evidence="13" type="ORF">Cboi02_000575100</name>
</gene>
<evidence type="ECO:0000256" key="4">
    <source>
        <dbReference type="ARBA" id="ARBA00022728"/>
    </source>
</evidence>
<dbReference type="GO" id="GO:1990726">
    <property type="term" value="C:Lsm1-7-Pat1 complex"/>
    <property type="evidence" value="ECO:0007669"/>
    <property type="project" value="TreeGrafter"/>
</dbReference>
<evidence type="ECO:0000256" key="5">
    <source>
        <dbReference type="ARBA" id="ARBA00022884"/>
    </source>
</evidence>
<dbReference type="InterPro" id="IPR010920">
    <property type="entry name" value="LSM_dom_sf"/>
</dbReference>
<feature type="transmembrane region" description="Helical" evidence="11">
    <location>
        <begin position="99"/>
        <end position="123"/>
    </location>
</feature>
<evidence type="ECO:0000256" key="7">
    <source>
        <dbReference type="ARBA" id="ARBA00023242"/>
    </source>
</evidence>
<evidence type="ECO:0000313" key="14">
    <source>
        <dbReference type="Proteomes" id="UP001165120"/>
    </source>
</evidence>
<dbReference type="PANTHER" id="PTHR20971">
    <property type="entry name" value="U6 SNRNA-ASSOCIATED PROTEIN"/>
    <property type="match status" value="1"/>
</dbReference>
<dbReference type="InterPro" id="IPR033871">
    <property type="entry name" value="LSm5"/>
</dbReference>
<keyword evidence="7 9" id="KW-0539">Nucleus</keyword>
<dbReference type="SMART" id="SM00651">
    <property type="entry name" value="Sm"/>
    <property type="match status" value="1"/>
</dbReference>
<dbReference type="SUPFAM" id="SSF50182">
    <property type="entry name" value="Sm-like ribonucleoproteins"/>
    <property type="match status" value="1"/>
</dbReference>
<dbReference type="EMBL" id="BSXN01002985">
    <property type="protein sequence ID" value="GME78220.1"/>
    <property type="molecule type" value="Genomic_DNA"/>
</dbReference>
<dbReference type="GO" id="GO:0003723">
    <property type="term" value="F:RNA binding"/>
    <property type="evidence" value="ECO:0007669"/>
    <property type="project" value="UniProtKB-KW"/>
</dbReference>
<protein>
    <recommendedName>
        <fullName evidence="9">LSM complex subunit LSM5</fullName>
    </recommendedName>
</protein>
<evidence type="ECO:0000256" key="9">
    <source>
        <dbReference type="RuleBase" id="RU365055"/>
    </source>
</evidence>
<dbReference type="Gene3D" id="2.30.30.100">
    <property type="match status" value="1"/>
</dbReference>
<dbReference type="GO" id="GO:0046540">
    <property type="term" value="C:U4/U6 x U5 tri-snRNP complex"/>
    <property type="evidence" value="ECO:0007669"/>
    <property type="project" value="TreeGrafter"/>
</dbReference>
<dbReference type="Proteomes" id="UP001165120">
    <property type="component" value="Unassembled WGS sequence"/>
</dbReference>
<dbReference type="InterPro" id="IPR001163">
    <property type="entry name" value="Sm_dom_euk/arc"/>
</dbReference>
<sequence length="135" mass="15319">MPEEPQVASEQPVTAESASSTSTTSTTTSTTSSIVLPLELIDKCVNSKIWILMTDNREFTGVLNGFDDFVNIILSDVTEFDNNKIVSKKSKMLINSRHITMVCLSYPLSYILYHILLTCLYFLSFHLTHIAYTWW</sequence>
<feature type="domain" description="Sm" evidence="12">
    <location>
        <begin position="36"/>
        <end position="108"/>
    </location>
</feature>
<evidence type="ECO:0000313" key="13">
    <source>
        <dbReference type="EMBL" id="GME78220.1"/>
    </source>
</evidence>
<comment type="subcellular location">
    <subcellularLocation>
        <location evidence="1 9">Nucleus</location>
    </subcellularLocation>
</comment>
<proteinExistence type="inferred from homology"/>
<organism evidence="13 14">
    <name type="scientific">Candida boidinii</name>
    <name type="common">Yeast</name>
    <dbReference type="NCBI Taxonomy" id="5477"/>
    <lineage>
        <taxon>Eukaryota</taxon>
        <taxon>Fungi</taxon>
        <taxon>Dikarya</taxon>
        <taxon>Ascomycota</taxon>
        <taxon>Saccharomycotina</taxon>
        <taxon>Pichiomycetes</taxon>
        <taxon>Pichiales</taxon>
        <taxon>Pichiaceae</taxon>
        <taxon>Ogataea</taxon>
        <taxon>Ogataea/Candida clade</taxon>
    </lineage>
</organism>
<name>A0A9W6WJP5_CANBO</name>
<evidence type="ECO:0000256" key="2">
    <source>
        <dbReference type="ARBA" id="ARBA00006850"/>
    </source>
</evidence>
<dbReference type="GO" id="GO:0000398">
    <property type="term" value="P:mRNA splicing, via spliceosome"/>
    <property type="evidence" value="ECO:0007669"/>
    <property type="project" value="TreeGrafter"/>
</dbReference>
<evidence type="ECO:0000256" key="10">
    <source>
        <dbReference type="SAM" id="MobiDB-lite"/>
    </source>
</evidence>
<keyword evidence="11" id="KW-0472">Membrane</keyword>
<dbReference type="GO" id="GO:0005681">
    <property type="term" value="C:spliceosomal complex"/>
    <property type="evidence" value="ECO:0007669"/>
    <property type="project" value="UniProtKB-KW"/>
</dbReference>
<comment type="subunit">
    <text evidence="9">LSm subunits form a heteromer with a doughnut shape.</text>
</comment>
<evidence type="ECO:0000256" key="8">
    <source>
        <dbReference type="ARBA" id="ARBA00023274"/>
    </source>
</evidence>
<evidence type="ECO:0000256" key="3">
    <source>
        <dbReference type="ARBA" id="ARBA00022664"/>
    </source>
</evidence>
<comment type="similarity">
    <text evidence="2 9">Belongs to the snRNP Sm proteins family.</text>
</comment>
<evidence type="ECO:0000256" key="6">
    <source>
        <dbReference type="ARBA" id="ARBA00023187"/>
    </source>
</evidence>
<evidence type="ECO:0000256" key="1">
    <source>
        <dbReference type="ARBA" id="ARBA00004123"/>
    </source>
</evidence>
<feature type="region of interest" description="Disordered" evidence="10">
    <location>
        <begin position="1"/>
        <end position="28"/>
    </location>
</feature>
<dbReference type="CDD" id="cd01732">
    <property type="entry name" value="LSm5"/>
    <property type="match status" value="1"/>
</dbReference>